<evidence type="ECO:0000256" key="2">
    <source>
        <dbReference type="ARBA" id="ARBA00022618"/>
    </source>
</evidence>
<accession>H2AZ81</accession>
<dbReference type="Proteomes" id="UP000005220">
    <property type="component" value="Chromosome 8"/>
</dbReference>
<dbReference type="eggNOG" id="KOG2165">
    <property type="taxonomic scope" value="Eukaryota"/>
</dbReference>
<comment type="similarity">
    <text evidence="6">Belongs to the cullin family.</text>
</comment>
<dbReference type="InterPro" id="IPR044554">
    <property type="entry name" value="ANAPC2"/>
</dbReference>
<gene>
    <name evidence="8" type="primary">KAFR0H02280</name>
    <name evidence="8" type="ORF">KAFR_0H02280</name>
</gene>
<dbReference type="SUPFAM" id="SSF75632">
    <property type="entry name" value="Cullin homology domain"/>
    <property type="match status" value="1"/>
</dbReference>
<dbReference type="PANTHER" id="PTHR45957">
    <property type="entry name" value="ANAPHASE-PROMOTING COMPLEX SUBUNIT 2"/>
    <property type="match status" value="1"/>
</dbReference>
<evidence type="ECO:0000313" key="9">
    <source>
        <dbReference type="Proteomes" id="UP000005220"/>
    </source>
</evidence>
<dbReference type="FunCoup" id="H2AZ81">
    <property type="interactions" value="731"/>
</dbReference>
<dbReference type="Pfam" id="PF08672">
    <property type="entry name" value="ANAPC2"/>
    <property type="match status" value="1"/>
</dbReference>
<evidence type="ECO:0000256" key="4">
    <source>
        <dbReference type="ARBA" id="ARBA00022786"/>
    </source>
</evidence>
<dbReference type="PANTHER" id="PTHR45957:SF1">
    <property type="entry name" value="ANAPHASE-PROMOTING COMPLEX SUBUNIT 2"/>
    <property type="match status" value="1"/>
</dbReference>
<keyword evidence="2" id="KW-0132">Cell division</keyword>
<organism evidence="8 9">
    <name type="scientific">Kazachstania africana (strain ATCC 22294 / BCRC 22015 / CBS 2517 / CECT 1963 / NBRC 1671 / NRRL Y-8276)</name>
    <name type="common">Yeast</name>
    <name type="synonym">Kluyveromyces africanus</name>
    <dbReference type="NCBI Taxonomy" id="1071382"/>
    <lineage>
        <taxon>Eukaryota</taxon>
        <taxon>Fungi</taxon>
        <taxon>Dikarya</taxon>
        <taxon>Ascomycota</taxon>
        <taxon>Saccharomycotina</taxon>
        <taxon>Saccharomycetes</taxon>
        <taxon>Saccharomycetales</taxon>
        <taxon>Saccharomycetaceae</taxon>
        <taxon>Kazachstania</taxon>
    </lineage>
</organism>
<feature type="domain" description="Cullin family profile" evidence="7">
    <location>
        <begin position="461"/>
        <end position="690"/>
    </location>
</feature>
<sequence>MSDEQILHMMLPNAKFAEDLDRLLLWLSPAEHQCKPPSLRIKKSIQRIRECFQLSSDFTNCLVKLYIDLIRFEFISYMKENANCLKFNDVLKLENRIEHPRLFIPELEFEYFKNLHMLRHYLLDSDKSFKTALCTSIENLIMEDDFYSATIILDWIDSAYSIDLSPKDLVLDMLVKKIAGICSGSIRGSWTRRFIVIETFNDFIEVYWSHFAQLLKCPENDHELTKTVFKCFEREFINIRINEIFEIFTSAYPESKPTILELRKVMKAPKDLQRLTYTFLDTFKDEMLNPCVTTIDALTSYLKAIKGFLLLDPAGRYLNLVTTFVKPYFQDKSDLINILLYAILDLKPKDFEDLNISYIPGLNKLSLDMREDPEFSIENVEPNDNNYKRTVPNLESIGANSLHDKGTLIQDHIMKQFMMWVPEPNMNNLENDHDNGNDFEEDNNDVTAVNSIFYNVNLLDILLDLFESKEIFIGKFVNLLTIKFFKLQNYRVDPNWQKCLELINSKFNSSNISMDEKMEEDVAIGTVNPTNENYVDEKRKTNASNDMEEIQISLNKIEVMLNDIRHSEKFSFQISSELNRYGLRSNNVGIKPKFISPLYWDYEDNELGVNNFLKENVFDEECTKAILQYASEYCSINKGFALHYCKGKEMIEVEISFNDGAIKGFLVNASQYYVLTLFDTGNEKLTIESILTAGEAKRSKNEIIDALKFWVEKNVLVYEGGYYYSRDLHSIENSKGNTTTRTDDLLVKEALPYIKTMLESFGNLSASRIQNFLKATLPAAQDSDHIITDIHSVLDTLVSDGILFKNSSGSYKLADET</sequence>
<evidence type="ECO:0000313" key="8">
    <source>
        <dbReference type="EMBL" id="CCF59637.1"/>
    </source>
</evidence>
<dbReference type="HOGENOM" id="CLU_357897_0_0_1"/>
<dbReference type="Gene3D" id="1.10.10.10">
    <property type="entry name" value="Winged helix-like DNA-binding domain superfamily/Winged helix DNA-binding domain"/>
    <property type="match status" value="1"/>
</dbReference>
<dbReference type="InterPro" id="IPR016158">
    <property type="entry name" value="Cullin_homology"/>
</dbReference>
<dbReference type="InterPro" id="IPR036317">
    <property type="entry name" value="Cullin_homology_sf"/>
</dbReference>
<keyword evidence="4" id="KW-0833">Ubl conjugation pathway</keyword>
<dbReference type="GeneID" id="13887633"/>
<dbReference type="OrthoDB" id="5581181at2759"/>
<keyword evidence="3" id="KW-0498">Mitosis</keyword>
<dbReference type="GO" id="GO:0070979">
    <property type="term" value="P:protein K11-linked ubiquitination"/>
    <property type="evidence" value="ECO:0007669"/>
    <property type="project" value="TreeGrafter"/>
</dbReference>
<dbReference type="GO" id="GO:0005680">
    <property type="term" value="C:anaphase-promoting complex"/>
    <property type="evidence" value="ECO:0007669"/>
    <property type="project" value="EnsemblFungi"/>
</dbReference>
<protein>
    <recommendedName>
        <fullName evidence="1">Anaphase-promoting complex subunit 2</fullName>
    </recommendedName>
</protein>
<dbReference type="InParanoid" id="H2AZ81"/>
<dbReference type="GO" id="GO:0007091">
    <property type="term" value="P:metaphase/anaphase transition of mitotic cell cycle"/>
    <property type="evidence" value="ECO:0007669"/>
    <property type="project" value="EnsemblFungi"/>
</dbReference>
<dbReference type="GO" id="GO:1903473">
    <property type="term" value="P:positive regulation of mitotic actomyosin contractile ring contraction"/>
    <property type="evidence" value="ECO:0007669"/>
    <property type="project" value="EnsemblFungi"/>
</dbReference>
<dbReference type="GO" id="GO:0031145">
    <property type="term" value="P:anaphase-promoting complex-dependent catabolic process"/>
    <property type="evidence" value="ECO:0007669"/>
    <property type="project" value="EnsemblFungi"/>
</dbReference>
<dbReference type="AlphaFoldDB" id="H2AZ81"/>
<dbReference type="RefSeq" id="XP_003958772.1">
    <property type="nucleotide sequence ID" value="XM_003958723.1"/>
</dbReference>
<evidence type="ECO:0000256" key="1">
    <source>
        <dbReference type="ARBA" id="ARBA00016068"/>
    </source>
</evidence>
<dbReference type="Pfam" id="PF25773">
    <property type="entry name" value="TPR_ANAPC2"/>
    <property type="match status" value="1"/>
</dbReference>
<dbReference type="PROSITE" id="PS50069">
    <property type="entry name" value="CULLIN_2"/>
    <property type="match status" value="1"/>
</dbReference>
<evidence type="ECO:0000256" key="3">
    <source>
        <dbReference type="ARBA" id="ARBA00022776"/>
    </source>
</evidence>
<proteinExistence type="inferred from homology"/>
<dbReference type="STRING" id="1071382.H2AZ81"/>
<keyword evidence="9" id="KW-1185">Reference proteome</keyword>
<dbReference type="InterPro" id="IPR057975">
    <property type="entry name" value="TPR_ANAPC2"/>
</dbReference>
<dbReference type="SMART" id="SM01013">
    <property type="entry name" value="APC2"/>
    <property type="match status" value="1"/>
</dbReference>
<dbReference type="InterPro" id="IPR014786">
    <property type="entry name" value="ANAPC2_C"/>
</dbReference>
<dbReference type="KEGG" id="kaf:KAFR_0H02280"/>
<evidence type="ECO:0000256" key="6">
    <source>
        <dbReference type="PROSITE-ProRule" id="PRU00330"/>
    </source>
</evidence>
<dbReference type="Gene3D" id="3.30.230.130">
    <property type="entry name" value="Cullin, Chain C, Domain 2"/>
    <property type="match status" value="1"/>
</dbReference>
<evidence type="ECO:0000256" key="5">
    <source>
        <dbReference type="ARBA" id="ARBA00023306"/>
    </source>
</evidence>
<name>H2AZ81_KAZAF</name>
<reference evidence="8 9" key="1">
    <citation type="journal article" date="2011" name="Proc. Natl. Acad. Sci. U.S.A.">
        <title>Evolutionary erosion of yeast sex chromosomes by mating-type switching accidents.</title>
        <authorList>
            <person name="Gordon J.L."/>
            <person name="Armisen D."/>
            <person name="Proux-Wera E."/>
            <person name="Oheigeartaigh S.S."/>
            <person name="Byrne K.P."/>
            <person name="Wolfe K.H."/>
        </authorList>
    </citation>
    <scope>NUCLEOTIDE SEQUENCE [LARGE SCALE GENOMIC DNA]</scope>
    <source>
        <strain evidence="9">ATCC 22294 / BCRC 22015 / CBS 2517 / CECT 1963 / NBRC 1671 / NRRL Y-8276</strain>
    </source>
</reference>
<evidence type="ECO:0000259" key="7">
    <source>
        <dbReference type="PROSITE" id="PS50069"/>
    </source>
</evidence>
<dbReference type="InterPro" id="IPR036388">
    <property type="entry name" value="WH-like_DNA-bd_sf"/>
</dbReference>
<dbReference type="GO" id="GO:0061630">
    <property type="term" value="F:ubiquitin protein ligase activity"/>
    <property type="evidence" value="ECO:0007669"/>
    <property type="project" value="EnsemblFungi"/>
</dbReference>
<keyword evidence="5" id="KW-0131">Cell cycle</keyword>
<dbReference type="GO" id="GO:0010458">
    <property type="term" value="P:exit from mitosis"/>
    <property type="evidence" value="ECO:0007669"/>
    <property type="project" value="EnsemblFungi"/>
</dbReference>
<dbReference type="EMBL" id="HE650828">
    <property type="protein sequence ID" value="CCF59637.1"/>
    <property type="molecule type" value="Genomic_DNA"/>
</dbReference>